<dbReference type="GO" id="GO:0003677">
    <property type="term" value="F:DNA binding"/>
    <property type="evidence" value="ECO:0007669"/>
    <property type="project" value="UniProtKB-UniRule"/>
</dbReference>
<dbReference type="PANTHER" id="PTHR43479">
    <property type="entry name" value="ACREF/ENVCD OPERON REPRESSOR-RELATED"/>
    <property type="match status" value="1"/>
</dbReference>
<dbReference type="SUPFAM" id="SSF46689">
    <property type="entry name" value="Homeodomain-like"/>
    <property type="match status" value="1"/>
</dbReference>
<dbReference type="PATRIC" id="fig|1423746.3.peg.869"/>
<dbReference type="AlphaFoldDB" id="A0A0R1P3Z7"/>
<dbReference type="PANTHER" id="PTHR43479:SF7">
    <property type="entry name" value="TETR-FAMILY TRANSCRIPTIONAL REGULATOR"/>
    <property type="match status" value="1"/>
</dbReference>
<dbReference type="InterPro" id="IPR050624">
    <property type="entry name" value="HTH-type_Tx_Regulator"/>
</dbReference>
<dbReference type="PROSITE" id="PS50977">
    <property type="entry name" value="HTH_TETR_2"/>
    <property type="match status" value="1"/>
</dbReference>
<evidence type="ECO:0000313" key="4">
    <source>
        <dbReference type="EMBL" id="KRL27110.1"/>
    </source>
</evidence>
<proteinExistence type="predicted"/>
<keyword evidence="1 2" id="KW-0238">DNA-binding</keyword>
<organism evidence="4 5">
    <name type="scientific">Limosilactobacillus frumenti DSM 13145</name>
    <dbReference type="NCBI Taxonomy" id="1423746"/>
    <lineage>
        <taxon>Bacteria</taxon>
        <taxon>Bacillati</taxon>
        <taxon>Bacillota</taxon>
        <taxon>Bacilli</taxon>
        <taxon>Lactobacillales</taxon>
        <taxon>Lactobacillaceae</taxon>
        <taxon>Limosilactobacillus</taxon>
    </lineage>
</organism>
<evidence type="ECO:0000256" key="1">
    <source>
        <dbReference type="ARBA" id="ARBA00023125"/>
    </source>
</evidence>
<dbReference type="Gene3D" id="1.10.357.10">
    <property type="entry name" value="Tetracycline Repressor, domain 2"/>
    <property type="match status" value="1"/>
</dbReference>
<feature type="DNA-binding region" description="H-T-H motif" evidence="2">
    <location>
        <begin position="29"/>
        <end position="48"/>
    </location>
</feature>
<name>A0A0R1P3Z7_9LACO</name>
<evidence type="ECO:0000259" key="3">
    <source>
        <dbReference type="PROSITE" id="PS50977"/>
    </source>
</evidence>
<dbReference type="Proteomes" id="UP000051445">
    <property type="component" value="Unassembled WGS sequence"/>
</dbReference>
<dbReference type="EMBL" id="AZER01000016">
    <property type="protein sequence ID" value="KRL27110.1"/>
    <property type="molecule type" value="Genomic_DNA"/>
</dbReference>
<dbReference type="RefSeq" id="WP_057750688.1">
    <property type="nucleotide sequence ID" value="NZ_AZER01000016.1"/>
</dbReference>
<evidence type="ECO:0000256" key="2">
    <source>
        <dbReference type="PROSITE-ProRule" id="PRU00335"/>
    </source>
</evidence>
<reference evidence="4 5" key="1">
    <citation type="journal article" date="2015" name="Genome Announc.">
        <title>Expanding the biotechnology potential of lactobacilli through comparative genomics of 213 strains and associated genera.</title>
        <authorList>
            <person name="Sun Z."/>
            <person name="Harris H.M."/>
            <person name="McCann A."/>
            <person name="Guo C."/>
            <person name="Argimon S."/>
            <person name="Zhang W."/>
            <person name="Yang X."/>
            <person name="Jeffery I.B."/>
            <person name="Cooney J.C."/>
            <person name="Kagawa T.F."/>
            <person name="Liu W."/>
            <person name="Song Y."/>
            <person name="Salvetti E."/>
            <person name="Wrobel A."/>
            <person name="Rasinkangas P."/>
            <person name="Parkhill J."/>
            <person name="Rea M.C."/>
            <person name="O'Sullivan O."/>
            <person name="Ritari J."/>
            <person name="Douillard F.P."/>
            <person name="Paul Ross R."/>
            <person name="Yang R."/>
            <person name="Briner A.E."/>
            <person name="Felis G.E."/>
            <person name="de Vos W.M."/>
            <person name="Barrangou R."/>
            <person name="Klaenhammer T.R."/>
            <person name="Caufield P.W."/>
            <person name="Cui Y."/>
            <person name="Zhang H."/>
            <person name="O'Toole P.W."/>
        </authorList>
    </citation>
    <scope>NUCLEOTIDE SEQUENCE [LARGE SCALE GENOMIC DNA]</scope>
    <source>
        <strain evidence="4 5">DSM 13145</strain>
    </source>
</reference>
<protein>
    <submittedName>
        <fullName evidence="4">Transcriptional regulator, tetr family</fullName>
    </submittedName>
</protein>
<dbReference type="InterPro" id="IPR009057">
    <property type="entry name" value="Homeodomain-like_sf"/>
</dbReference>
<comment type="caution">
    <text evidence="4">The sequence shown here is derived from an EMBL/GenBank/DDBJ whole genome shotgun (WGS) entry which is preliminary data.</text>
</comment>
<gene>
    <name evidence="4" type="ORF">FD27_GL000860</name>
</gene>
<evidence type="ECO:0000313" key="5">
    <source>
        <dbReference type="Proteomes" id="UP000051445"/>
    </source>
</evidence>
<dbReference type="STRING" id="1423746.FD27_GL000860"/>
<dbReference type="InterPro" id="IPR001647">
    <property type="entry name" value="HTH_TetR"/>
</dbReference>
<keyword evidence="5" id="KW-1185">Reference proteome</keyword>
<accession>A0A0R1P3Z7</accession>
<feature type="domain" description="HTH tetR-type" evidence="3">
    <location>
        <begin position="6"/>
        <end position="66"/>
    </location>
</feature>
<sequence>MDIRSVTTQKRIQTGFIELLKNKSFAMCKVSDIIAFAQVSKKTFYTYYNNKYELATAIEDNLINGLKDSLELDRKAFISVQAKYPVDKLDKLADTSFDHTIEFCDQHKVWFTNLLSSNGDIRLINRIYKLGSDEITKRLTYSFGSSYDNMKNNKPDLFLAMKKLYAHLVIDITIFWMANSQVMSIDEVKSLISIIQTQPFVKLIAYFRKAASSPKETK</sequence>